<evidence type="ECO:0000313" key="1">
    <source>
        <dbReference type="EMBL" id="KAJ9650505.1"/>
    </source>
</evidence>
<comment type="caution">
    <text evidence="1">The sequence shown here is derived from an EMBL/GenBank/DDBJ whole genome shotgun (WGS) entry which is preliminary data.</text>
</comment>
<keyword evidence="2" id="KW-1185">Reference proteome</keyword>
<name>A0ACC2ZSA5_9EURO</name>
<organism evidence="1 2">
    <name type="scientific">Neophaeococcomyces mojaviensis</name>
    <dbReference type="NCBI Taxonomy" id="3383035"/>
    <lineage>
        <taxon>Eukaryota</taxon>
        <taxon>Fungi</taxon>
        <taxon>Dikarya</taxon>
        <taxon>Ascomycota</taxon>
        <taxon>Pezizomycotina</taxon>
        <taxon>Eurotiomycetes</taxon>
        <taxon>Chaetothyriomycetidae</taxon>
        <taxon>Chaetothyriales</taxon>
        <taxon>Chaetothyriales incertae sedis</taxon>
        <taxon>Neophaeococcomyces</taxon>
    </lineage>
</organism>
<dbReference type="Proteomes" id="UP001172386">
    <property type="component" value="Unassembled WGS sequence"/>
</dbReference>
<dbReference type="EMBL" id="JAPDRQ010000336">
    <property type="protein sequence ID" value="KAJ9650505.1"/>
    <property type="molecule type" value="Genomic_DNA"/>
</dbReference>
<sequence>MPGHFLHRTTSSGSHRTLSSFITTISRSSSPDSKAPIISSSKPVEEETLPKYSPQVFYAARIGEKLNDRYEIVAKLGYGMTATVWLAKDLHAGSAADAKKYVTIKINVNTLTPDFLKGRREIARKLLLTNKSHPGYSHVRFMLETFSIKSKYGEHLCIVYDVLREPIDDCMNKMPNQLFSSDKLRKLLPALLTGLDYMHSECHVVHTDLKPDNIMMGLGKDPNAILDKFVANQIAFPPARKAPDSHDGHIIYKSSSDLLLVGENSKNDSITDEVLASAKITDIGLAEWGDRGPQHKAIQSNAFTCPEVLLGAGWSYPADIWNLGVMMWDLIEPMGLFDLIDTSPGRYHADQHLALMISLLGSPPKALLDRGLKTGQYFDFDTETKEYKFKNQKLISKYKDCIGFEQSVTHMQGENKESFIDFAKKMVAWLPEERWTAAQLLEHPWLKVRPGSVICTSQDFAEAHRTISRSAEKDAEIEKLRESTETNGVTSSKASIASSSQYTDAEDYFTRHGTYSSNSGLETPPRQGISHRSTNTSIMSLEGIKNTLPSITLTPSK</sequence>
<protein>
    <submittedName>
        <fullName evidence="1">Uncharacterized protein</fullName>
    </submittedName>
</protein>
<proteinExistence type="predicted"/>
<evidence type="ECO:0000313" key="2">
    <source>
        <dbReference type="Proteomes" id="UP001172386"/>
    </source>
</evidence>
<reference evidence="1" key="1">
    <citation type="submission" date="2022-10" db="EMBL/GenBank/DDBJ databases">
        <title>Culturing micro-colonial fungi from biological soil crusts in the Mojave desert and describing Neophaeococcomyces mojavensis, and introducing the new genera and species Taxawa tesnikishii.</title>
        <authorList>
            <person name="Kurbessoian T."/>
            <person name="Stajich J.E."/>
        </authorList>
    </citation>
    <scope>NUCLEOTIDE SEQUENCE</scope>
    <source>
        <strain evidence="1">JES_112</strain>
    </source>
</reference>
<gene>
    <name evidence="1" type="ORF">H2198_010192</name>
</gene>
<accession>A0ACC2ZSA5</accession>